<gene>
    <name evidence="2" type="ORF">CYNAS_LOCUS6897</name>
</gene>
<dbReference type="CDD" id="cd02440">
    <property type="entry name" value="AdoMet_MTases"/>
    <property type="match status" value="1"/>
</dbReference>
<proteinExistence type="predicted"/>
<dbReference type="Pfam" id="PF01564">
    <property type="entry name" value="Spermine_synth"/>
    <property type="match status" value="1"/>
</dbReference>
<feature type="chain" id="PRO_5041347306" description="Methyltransferase-like protein 13" evidence="1">
    <location>
        <begin position="28"/>
        <end position="350"/>
    </location>
</feature>
<reference evidence="2" key="1">
    <citation type="submission" date="2023-07" db="EMBL/GenBank/DDBJ databases">
        <authorList>
            <consortium name="CYATHOMIX"/>
        </authorList>
    </citation>
    <scope>NUCLEOTIDE SEQUENCE</scope>
    <source>
        <strain evidence="2">N/A</strain>
    </source>
</reference>
<name>A0AA36GMU1_CYLNA</name>
<sequence length="350" mass="39776">MYRIHPILHTPLKLLLLETFVICSCYALQGHLNQSDSIASGILPLKNFGELLVKTYGYERQLDVFKLEDGSRVYVVDKVLLPPQNSSLENIKIMRLAKVKNGVSSYVALDLPQQLTEKSIDTSQWKLNRMTHQIYGYHYMMIEALFLSDLIEFSDKCKANILSIGLGGGTVNGFLHDLFPHMNITVVEISQEMVKMARKWFGLVENNYQRVVVADGVKFIAEAATEGALYDAVLLDACSSEQMEGIVCPLDTFLNGSVLRDIVALLPKQGLLIVNAHAERMEIDKAYAFLINKFKDFFEYCDRLHNSILTENNVIYCSQQTPARKNPIDIPQLFRRLLAKNISRWRKIVP</sequence>
<dbReference type="Gene3D" id="3.40.50.150">
    <property type="entry name" value="Vaccinia Virus protein VP39"/>
    <property type="match status" value="1"/>
</dbReference>
<dbReference type="Proteomes" id="UP001176961">
    <property type="component" value="Unassembled WGS sequence"/>
</dbReference>
<dbReference type="EMBL" id="CATQJL010000112">
    <property type="protein sequence ID" value="CAJ0594914.1"/>
    <property type="molecule type" value="Genomic_DNA"/>
</dbReference>
<dbReference type="SUPFAM" id="SSF53335">
    <property type="entry name" value="S-adenosyl-L-methionine-dependent methyltransferases"/>
    <property type="match status" value="1"/>
</dbReference>
<dbReference type="InterPro" id="IPR029063">
    <property type="entry name" value="SAM-dependent_MTases_sf"/>
</dbReference>
<dbReference type="AlphaFoldDB" id="A0AA36GMU1"/>
<keyword evidence="3" id="KW-1185">Reference proteome</keyword>
<evidence type="ECO:0000256" key="1">
    <source>
        <dbReference type="SAM" id="SignalP"/>
    </source>
</evidence>
<organism evidence="2 3">
    <name type="scientific">Cylicocyclus nassatus</name>
    <name type="common">Nematode worm</name>
    <dbReference type="NCBI Taxonomy" id="53992"/>
    <lineage>
        <taxon>Eukaryota</taxon>
        <taxon>Metazoa</taxon>
        <taxon>Ecdysozoa</taxon>
        <taxon>Nematoda</taxon>
        <taxon>Chromadorea</taxon>
        <taxon>Rhabditida</taxon>
        <taxon>Rhabditina</taxon>
        <taxon>Rhabditomorpha</taxon>
        <taxon>Strongyloidea</taxon>
        <taxon>Strongylidae</taxon>
        <taxon>Cylicocyclus</taxon>
    </lineage>
</organism>
<evidence type="ECO:0008006" key="4">
    <source>
        <dbReference type="Google" id="ProtNLM"/>
    </source>
</evidence>
<protein>
    <recommendedName>
        <fullName evidence="4">Methyltransferase-like protein 13</fullName>
    </recommendedName>
</protein>
<evidence type="ECO:0000313" key="2">
    <source>
        <dbReference type="EMBL" id="CAJ0594914.1"/>
    </source>
</evidence>
<feature type="signal peptide" evidence="1">
    <location>
        <begin position="1"/>
        <end position="27"/>
    </location>
</feature>
<accession>A0AA36GMU1</accession>
<comment type="caution">
    <text evidence="2">The sequence shown here is derived from an EMBL/GenBank/DDBJ whole genome shotgun (WGS) entry which is preliminary data.</text>
</comment>
<evidence type="ECO:0000313" key="3">
    <source>
        <dbReference type="Proteomes" id="UP001176961"/>
    </source>
</evidence>
<keyword evidence="1" id="KW-0732">Signal</keyword>